<reference evidence="4" key="1">
    <citation type="submission" date="2016-10" db="EMBL/GenBank/DDBJ databases">
        <authorList>
            <person name="Varghese N."/>
            <person name="Submissions S."/>
        </authorList>
    </citation>
    <scope>NUCLEOTIDE SEQUENCE [LARGE SCALE GENOMIC DNA]</scope>
    <source>
        <strain evidence="4">CGMCC 1.12402</strain>
    </source>
</reference>
<dbReference type="GeneID" id="99988294"/>
<evidence type="ECO:0000259" key="2">
    <source>
        <dbReference type="Pfam" id="PF00582"/>
    </source>
</evidence>
<feature type="domain" description="UspA" evidence="2">
    <location>
        <begin position="155"/>
        <end position="276"/>
    </location>
</feature>
<dbReference type="Gene3D" id="3.40.50.620">
    <property type="entry name" value="HUPs"/>
    <property type="match status" value="2"/>
</dbReference>
<dbReference type="PANTHER" id="PTHR46268:SF6">
    <property type="entry name" value="UNIVERSAL STRESS PROTEIN UP12"/>
    <property type="match status" value="1"/>
</dbReference>
<accession>A0A1I0RIL3</accession>
<dbReference type="InterPro" id="IPR006015">
    <property type="entry name" value="Universal_stress_UspA"/>
</dbReference>
<sequence>MKTILVPTDFSTQADNALDMALQVAKINGSKILLINVIEGMRSFSFNTMGELEDSTGEEAYLVKKLVDQTKSNLDDALSNLDTDGVEIEAMVEIGSPYESIAHVITNHDADLVVMGTKGSGGVEEVLIGSNTEKVVRYAKCPVITIKDKVDLDKVKHIVFATSLMEDQPDIVERLKLARENFGVKLHLVKVNTPNNFHTERQLREEFQKYLEKHDLKDCETHVYNEASEEDGILYFAEDLGDCMIAIGTHGRTGLLHLLSGSIAEDLVNHSKVPVWTFSMKK</sequence>
<protein>
    <submittedName>
        <fullName evidence="3">Nucleotide-binding universal stress protein, UspA family</fullName>
    </submittedName>
</protein>
<keyword evidence="4" id="KW-1185">Reference proteome</keyword>
<dbReference type="STRING" id="1267423.SAMN05216290_3624"/>
<gene>
    <name evidence="3" type="ORF">SAMN05216290_3624</name>
</gene>
<proteinExistence type="inferred from homology"/>
<name>A0A1I0RIL3_9BACT</name>
<dbReference type="PANTHER" id="PTHR46268">
    <property type="entry name" value="STRESS RESPONSE PROTEIN NHAX"/>
    <property type="match status" value="1"/>
</dbReference>
<dbReference type="RefSeq" id="WP_090260493.1">
    <property type="nucleotide sequence ID" value="NZ_FOIR01000004.1"/>
</dbReference>
<dbReference type="CDD" id="cd00293">
    <property type="entry name" value="USP-like"/>
    <property type="match status" value="1"/>
</dbReference>
<dbReference type="SUPFAM" id="SSF52402">
    <property type="entry name" value="Adenine nucleotide alpha hydrolases-like"/>
    <property type="match status" value="2"/>
</dbReference>
<feature type="domain" description="UspA" evidence="2">
    <location>
        <begin position="1"/>
        <end position="147"/>
    </location>
</feature>
<dbReference type="AlphaFoldDB" id="A0A1I0RIL3"/>
<dbReference type="EMBL" id="FOIR01000004">
    <property type="protein sequence ID" value="SEW40708.1"/>
    <property type="molecule type" value="Genomic_DNA"/>
</dbReference>
<dbReference type="Proteomes" id="UP000199437">
    <property type="component" value="Unassembled WGS sequence"/>
</dbReference>
<evidence type="ECO:0000313" key="4">
    <source>
        <dbReference type="Proteomes" id="UP000199437"/>
    </source>
</evidence>
<dbReference type="PRINTS" id="PR01438">
    <property type="entry name" value="UNVRSLSTRESS"/>
</dbReference>
<evidence type="ECO:0000256" key="1">
    <source>
        <dbReference type="ARBA" id="ARBA00008791"/>
    </source>
</evidence>
<comment type="similarity">
    <text evidence="1">Belongs to the universal stress protein A family.</text>
</comment>
<dbReference type="InterPro" id="IPR006016">
    <property type="entry name" value="UspA"/>
</dbReference>
<dbReference type="InterPro" id="IPR014729">
    <property type="entry name" value="Rossmann-like_a/b/a_fold"/>
</dbReference>
<organism evidence="3 4">
    <name type="scientific">Roseivirga pacifica</name>
    <dbReference type="NCBI Taxonomy" id="1267423"/>
    <lineage>
        <taxon>Bacteria</taxon>
        <taxon>Pseudomonadati</taxon>
        <taxon>Bacteroidota</taxon>
        <taxon>Cytophagia</taxon>
        <taxon>Cytophagales</taxon>
        <taxon>Roseivirgaceae</taxon>
        <taxon>Roseivirga</taxon>
    </lineage>
</organism>
<dbReference type="Pfam" id="PF00582">
    <property type="entry name" value="Usp"/>
    <property type="match status" value="2"/>
</dbReference>
<evidence type="ECO:0000313" key="3">
    <source>
        <dbReference type="EMBL" id="SEW40708.1"/>
    </source>
</evidence>
<dbReference type="OrthoDB" id="1522603at2"/>